<keyword evidence="3" id="KW-1133">Transmembrane helix</keyword>
<gene>
    <name evidence="4" type="ORF">WA1_37660</name>
</gene>
<feature type="region of interest" description="Disordered" evidence="2">
    <location>
        <begin position="85"/>
        <end position="114"/>
    </location>
</feature>
<dbReference type="STRING" id="128403.WA1_37660"/>
<feature type="transmembrane region" description="Helical" evidence="3">
    <location>
        <begin position="159"/>
        <end position="180"/>
    </location>
</feature>
<dbReference type="OrthoDB" id="425114at2"/>
<keyword evidence="3" id="KW-0472">Membrane</keyword>
<dbReference type="EMBL" id="ANNX02000042">
    <property type="protein sequence ID" value="KYC38082.1"/>
    <property type="molecule type" value="Genomic_DNA"/>
</dbReference>
<dbReference type="Proteomes" id="UP000076925">
    <property type="component" value="Unassembled WGS sequence"/>
</dbReference>
<proteinExistence type="predicted"/>
<evidence type="ECO:0000313" key="5">
    <source>
        <dbReference type="Proteomes" id="UP000076925"/>
    </source>
</evidence>
<reference evidence="4 5" key="1">
    <citation type="journal article" date="2013" name="Genome Biol. Evol.">
        <title>Genomes of Stigonematalean cyanobacteria (subsection V) and the evolution of oxygenic photosynthesis from prokaryotes to plastids.</title>
        <authorList>
            <person name="Dagan T."/>
            <person name="Roettger M."/>
            <person name="Stucken K."/>
            <person name="Landan G."/>
            <person name="Koch R."/>
            <person name="Major P."/>
            <person name="Gould S.B."/>
            <person name="Goremykin V.V."/>
            <person name="Rippka R."/>
            <person name="Tandeau de Marsac N."/>
            <person name="Gugger M."/>
            <person name="Lockhart P.J."/>
            <person name="Allen J.F."/>
            <person name="Brune I."/>
            <person name="Maus I."/>
            <person name="Puhler A."/>
            <person name="Martin W.F."/>
        </authorList>
    </citation>
    <scope>NUCLEOTIDE SEQUENCE [LARGE SCALE GENOMIC DNA]</scope>
    <source>
        <strain evidence="4 5">PCC 7110</strain>
    </source>
</reference>
<name>A0A139X0D3_9CYAN</name>
<feature type="region of interest" description="Disordered" evidence="2">
    <location>
        <begin position="1"/>
        <end position="24"/>
    </location>
</feature>
<evidence type="ECO:0000256" key="3">
    <source>
        <dbReference type="SAM" id="Phobius"/>
    </source>
</evidence>
<feature type="coiled-coil region" evidence="1">
    <location>
        <begin position="36"/>
        <end position="70"/>
    </location>
</feature>
<evidence type="ECO:0000256" key="2">
    <source>
        <dbReference type="SAM" id="MobiDB-lite"/>
    </source>
</evidence>
<comment type="caution">
    <text evidence="4">The sequence shown here is derived from an EMBL/GenBank/DDBJ whole genome shotgun (WGS) entry which is preliminary data.</text>
</comment>
<keyword evidence="3" id="KW-0812">Transmembrane</keyword>
<dbReference type="RefSeq" id="WP_017749851.1">
    <property type="nucleotide sequence ID" value="NZ_KQ976354.1"/>
</dbReference>
<evidence type="ECO:0000256" key="1">
    <source>
        <dbReference type="SAM" id="Coils"/>
    </source>
</evidence>
<evidence type="ECO:0000313" key="4">
    <source>
        <dbReference type="EMBL" id="KYC38082.1"/>
    </source>
</evidence>
<keyword evidence="5" id="KW-1185">Reference proteome</keyword>
<keyword evidence="1" id="KW-0175">Coiled coil</keyword>
<protein>
    <submittedName>
        <fullName evidence="4">Uncharacterized protein</fullName>
    </submittedName>
</protein>
<sequence length="189" mass="21325">MRATTGSFNNTTSSTTTPSYSPSVPLSVYRDLASELQTVRANLNSLVTQNQQLVQENELLRQEVSKAVESILHLQKLIDSQPKVSYYQAPPPSSHNSQPQAKRPMTEPSAKKQVFRPRPLVVTNEVESDIPNPQSVYVEEQLPSYYLQDEPEPSQLNSWWFIVAILFIIVMGFGAGYLIVRPLLVQHTR</sequence>
<organism evidence="4 5">
    <name type="scientific">Scytonema hofmannii PCC 7110</name>
    <dbReference type="NCBI Taxonomy" id="128403"/>
    <lineage>
        <taxon>Bacteria</taxon>
        <taxon>Bacillati</taxon>
        <taxon>Cyanobacteriota</taxon>
        <taxon>Cyanophyceae</taxon>
        <taxon>Nostocales</taxon>
        <taxon>Scytonemataceae</taxon>
        <taxon>Scytonema</taxon>
    </lineage>
</organism>
<accession>A0A139X0D3</accession>
<dbReference type="AlphaFoldDB" id="A0A139X0D3"/>